<gene>
    <name evidence="1" type="ORF">BN850_0137450</name>
</gene>
<dbReference type="EMBL" id="HG321302">
    <property type="protein sequence ID" value="CEF82619.1"/>
    <property type="molecule type" value="Genomic_DNA"/>
</dbReference>
<sequence>MNPESWLLELVHMACIANINLVQGVDTVNSLSRR</sequence>
<proteinExistence type="predicted"/>
<keyword evidence="1" id="KW-0496">Mitochondrion</keyword>
<dbReference type="EMBL" id="CBMI010005037">
    <property type="protein sequence ID" value="CDL73357.1"/>
    <property type="molecule type" value="Genomic_DNA"/>
</dbReference>
<protein>
    <submittedName>
        <fullName evidence="1">Unclassified</fullName>
    </submittedName>
</protein>
<name>W1I9T1_9HYPO</name>
<geneLocation type="mitochondrion" evidence="1"/>
<organism evidence="1">
    <name type="scientific">Fusarium clavum</name>
    <dbReference type="NCBI Taxonomy" id="2594811"/>
    <lineage>
        <taxon>Eukaryota</taxon>
        <taxon>Fungi</taxon>
        <taxon>Dikarya</taxon>
        <taxon>Ascomycota</taxon>
        <taxon>Pezizomycotina</taxon>
        <taxon>Sordariomycetes</taxon>
        <taxon>Hypocreomycetidae</taxon>
        <taxon>Hypocreales</taxon>
        <taxon>Nectriaceae</taxon>
        <taxon>Fusarium</taxon>
        <taxon>Fusarium incarnatum-equiseti species complex</taxon>
    </lineage>
</organism>
<evidence type="ECO:0000313" key="1">
    <source>
        <dbReference type="EMBL" id="CDL73357.1"/>
    </source>
</evidence>
<accession>W1I9T1</accession>
<dbReference type="AlphaFoldDB" id="W1I9T1"/>
<reference evidence="1" key="1">
    <citation type="submission" date="2013-05" db="EMBL/GenBank/DDBJ databases">
        <title>Draft genome sequences of six wheat associated Fusarium spp. isolates.</title>
        <authorList>
            <person name="Moolhuijzen P.M."/>
            <person name="Manners J.M."/>
            <person name="Wilcox S."/>
            <person name="Bellgard M.I."/>
            <person name="Gardiner D.M."/>
        </authorList>
    </citation>
    <scope>NUCLEOTIDE SEQUENCE</scope>
    <source>
        <strain evidence="1">CS3069</strain>
    </source>
</reference>